<dbReference type="PROSITE" id="PS51683">
    <property type="entry name" value="SAM_OMT_II"/>
    <property type="match status" value="1"/>
</dbReference>
<feature type="domain" description="O-methyltransferase dimerisation" evidence="5">
    <location>
        <begin position="80"/>
        <end position="154"/>
    </location>
</feature>
<evidence type="ECO:0008006" key="8">
    <source>
        <dbReference type="Google" id="ProtNLM"/>
    </source>
</evidence>
<feature type="domain" description="O-methyltransferase C-terminal" evidence="4">
    <location>
        <begin position="199"/>
        <end position="390"/>
    </location>
</feature>
<name>A0A9W4XJ56_9PLEO</name>
<organism evidence="6 7">
    <name type="scientific">Periconia digitata</name>
    <dbReference type="NCBI Taxonomy" id="1303443"/>
    <lineage>
        <taxon>Eukaryota</taxon>
        <taxon>Fungi</taxon>
        <taxon>Dikarya</taxon>
        <taxon>Ascomycota</taxon>
        <taxon>Pezizomycotina</taxon>
        <taxon>Dothideomycetes</taxon>
        <taxon>Pleosporomycetidae</taxon>
        <taxon>Pleosporales</taxon>
        <taxon>Massarineae</taxon>
        <taxon>Periconiaceae</taxon>
        <taxon>Periconia</taxon>
    </lineage>
</organism>
<evidence type="ECO:0000259" key="4">
    <source>
        <dbReference type="Pfam" id="PF00891"/>
    </source>
</evidence>
<proteinExistence type="predicted"/>
<dbReference type="InterPro" id="IPR016461">
    <property type="entry name" value="COMT-like"/>
</dbReference>
<keyword evidence="1" id="KW-0489">Methyltransferase</keyword>
<evidence type="ECO:0000259" key="5">
    <source>
        <dbReference type="Pfam" id="PF08100"/>
    </source>
</evidence>
<keyword evidence="7" id="KW-1185">Reference proteome</keyword>
<dbReference type="Gene3D" id="1.10.10.10">
    <property type="entry name" value="Winged helix-like DNA-binding domain superfamily/Winged helix DNA-binding domain"/>
    <property type="match status" value="1"/>
</dbReference>
<dbReference type="GO" id="GO:0046983">
    <property type="term" value="F:protein dimerization activity"/>
    <property type="evidence" value="ECO:0007669"/>
    <property type="project" value="InterPro"/>
</dbReference>
<dbReference type="Proteomes" id="UP001152607">
    <property type="component" value="Unassembled WGS sequence"/>
</dbReference>
<dbReference type="EMBL" id="CAOQHR010000001">
    <property type="protein sequence ID" value="CAI6227371.1"/>
    <property type="molecule type" value="Genomic_DNA"/>
</dbReference>
<evidence type="ECO:0000256" key="3">
    <source>
        <dbReference type="ARBA" id="ARBA00022691"/>
    </source>
</evidence>
<dbReference type="PANTHER" id="PTHR43712:SF12">
    <property type="entry name" value="STERIGMATOCYSTIN 8-O-METHYLTRANSFERASE"/>
    <property type="match status" value="1"/>
</dbReference>
<dbReference type="Pfam" id="PF00891">
    <property type="entry name" value="Methyltransf_2"/>
    <property type="match status" value="1"/>
</dbReference>
<comment type="caution">
    <text evidence="6">The sequence shown here is derived from an EMBL/GenBank/DDBJ whole genome shotgun (WGS) entry which is preliminary data.</text>
</comment>
<reference evidence="6" key="1">
    <citation type="submission" date="2023-01" db="EMBL/GenBank/DDBJ databases">
        <authorList>
            <person name="Van Ghelder C."/>
            <person name="Rancurel C."/>
        </authorList>
    </citation>
    <scope>NUCLEOTIDE SEQUENCE</scope>
    <source>
        <strain evidence="6">CNCM I-4278</strain>
    </source>
</reference>
<protein>
    <recommendedName>
        <fullName evidence="8">O-methyltransferase domain-containing protein</fullName>
    </recommendedName>
</protein>
<dbReference type="SUPFAM" id="SSF53335">
    <property type="entry name" value="S-adenosyl-L-methionine-dependent methyltransferases"/>
    <property type="match status" value="1"/>
</dbReference>
<evidence type="ECO:0000256" key="1">
    <source>
        <dbReference type="ARBA" id="ARBA00022603"/>
    </source>
</evidence>
<dbReference type="Pfam" id="PF08100">
    <property type="entry name" value="Dimerisation"/>
    <property type="match status" value="1"/>
</dbReference>
<keyword evidence="2" id="KW-0808">Transferase</keyword>
<dbReference type="GO" id="GO:0008171">
    <property type="term" value="F:O-methyltransferase activity"/>
    <property type="evidence" value="ECO:0007669"/>
    <property type="project" value="InterPro"/>
</dbReference>
<evidence type="ECO:0000313" key="6">
    <source>
        <dbReference type="EMBL" id="CAI6227371.1"/>
    </source>
</evidence>
<accession>A0A9W4XJ56</accession>
<evidence type="ECO:0000313" key="7">
    <source>
        <dbReference type="Proteomes" id="UP001152607"/>
    </source>
</evidence>
<dbReference type="InterPro" id="IPR036388">
    <property type="entry name" value="WH-like_DNA-bd_sf"/>
</dbReference>
<dbReference type="OrthoDB" id="1606438at2759"/>
<dbReference type="InterPro" id="IPR012967">
    <property type="entry name" value="COMT_dimerisation"/>
</dbReference>
<dbReference type="SUPFAM" id="SSF46785">
    <property type="entry name" value="Winged helix' DNA-binding domain"/>
    <property type="match status" value="1"/>
</dbReference>
<evidence type="ECO:0000256" key="2">
    <source>
        <dbReference type="ARBA" id="ARBA00022679"/>
    </source>
</evidence>
<sequence>MDSTKSVSRLRQLADTISASVRKLEEGLSAKGIAQPSFDQDATFDIPIDLSTDHDAVLDATAELHDLLLEPLNLVHRHGGHNNSLCMQAIAEFKIADMVPLGGQVSFDEIATQTPMTTDVTARLLRHAMTMRLFREPEPGMVAHTAASRVLHKSAANDWLEAGTKEMWPAATKMVEALKKWPASEEANETGYTLANNGSETLYDVFAKNPEKATKWAKGMQVFTQRPQFDMRYLTDSYDWASLGKAQVVDIGGSSGHASIAIANRFPNLSFIVQDMEMVVKNATAPPDIQDRIRFMPYNLFTPQPVYGADVYFMRWIMHNWSDKYVRLMLGALFPALKLGARVIIQESLMPEPGAVALWKEKNLRATDMNMASAFNGKERTVVEFKSLVEKFEPALVLDQVIEPAGSALGMLVFVWGRQHIKAGK</sequence>
<dbReference type="GO" id="GO:0032259">
    <property type="term" value="P:methylation"/>
    <property type="evidence" value="ECO:0007669"/>
    <property type="project" value="UniProtKB-KW"/>
</dbReference>
<dbReference type="PANTHER" id="PTHR43712">
    <property type="entry name" value="PUTATIVE (AFU_ORTHOLOGUE AFUA_4G14580)-RELATED"/>
    <property type="match status" value="1"/>
</dbReference>
<dbReference type="AlphaFoldDB" id="A0A9W4XJ56"/>
<dbReference type="InterPro" id="IPR029063">
    <property type="entry name" value="SAM-dependent_MTases_sf"/>
</dbReference>
<gene>
    <name evidence="6" type="ORF">PDIGIT_LOCUS80</name>
</gene>
<keyword evidence="3" id="KW-0949">S-adenosyl-L-methionine</keyword>
<dbReference type="InterPro" id="IPR036390">
    <property type="entry name" value="WH_DNA-bd_sf"/>
</dbReference>
<dbReference type="Gene3D" id="3.40.50.150">
    <property type="entry name" value="Vaccinia Virus protein VP39"/>
    <property type="match status" value="1"/>
</dbReference>
<dbReference type="InterPro" id="IPR001077">
    <property type="entry name" value="COMT_C"/>
</dbReference>